<keyword evidence="3" id="KW-1185">Reference proteome</keyword>
<feature type="transmembrane region" description="Helical" evidence="1">
    <location>
        <begin position="161"/>
        <end position="182"/>
    </location>
</feature>
<dbReference type="Proteomes" id="UP000198287">
    <property type="component" value="Unassembled WGS sequence"/>
</dbReference>
<dbReference type="EMBL" id="LNIX01000038">
    <property type="protein sequence ID" value="OXA39438.1"/>
    <property type="molecule type" value="Genomic_DNA"/>
</dbReference>
<dbReference type="AlphaFoldDB" id="A0A226D3N4"/>
<keyword evidence="1" id="KW-0472">Membrane</keyword>
<reference evidence="2 3" key="1">
    <citation type="submission" date="2015-12" db="EMBL/GenBank/DDBJ databases">
        <title>The genome of Folsomia candida.</title>
        <authorList>
            <person name="Faddeeva A."/>
            <person name="Derks M.F."/>
            <person name="Anvar Y."/>
            <person name="Smit S."/>
            <person name="Van Straalen N."/>
            <person name="Roelofs D."/>
        </authorList>
    </citation>
    <scope>NUCLEOTIDE SEQUENCE [LARGE SCALE GENOMIC DNA]</scope>
    <source>
        <strain evidence="2 3">VU population</strain>
        <tissue evidence="2">Whole body</tissue>
    </source>
</reference>
<proteinExistence type="predicted"/>
<sequence>MFTEEYFSRFLKTHRIANLFNYPVIWNSTKGNVYVSPTLWANTVILHVIIVANCLAILYQTVRHNWDHDKSVFSLLLIAFYVLAAFTFGMVPIIFQTQECVSKWWSYPGSKVTQSYDNSCLRTTRLPKFILNIIPPLITLHIPAAPRHPVHLPNYFPFNTFIYYAIYSGYAPIYMYVACFYINYMKVVSELAVGLVKFVVPLIQEELRLGGNSRGGKNQFRCVPDIKDDPRNVSVTYRSLLVIMKEVAAVLGWLVIPLQAIFGKMAVYSIYILIRHPPDHVTCLIILVCIPFMVLTWVTVLKSAGRLGRVSKTCVASWKIKSHLWTSSEDRKYMVKFMKSCKPLSFGCPGFMTITQVTVLKFLQGIATGIFRLLLTLRKD</sequence>
<feature type="transmembrane region" description="Helical" evidence="1">
    <location>
        <begin position="39"/>
        <end position="59"/>
    </location>
</feature>
<feature type="transmembrane region" description="Helical" evidence="1">
    <location>
        <begin position="280"/>
        <end position="301"/>
    </location>
</feature>
<accession>A0A226D3N4</accession>
<feature type="transmembrane region" description="Helical" evidence="1">
    <location>
        <begin position="247"/>
        <end position="274"/>
    </location>
</feature>
<comment type="caution">
    <text evidence="2">The sequence shown here is derived from an EMBL/GenBank/DDBJ whole genome shotgun (WGS) entry which is preliminary data.</text>
</comment>
<name>A0A226D3N4_FOLCA</name>
<evidence type="ECO:0008006" key="4">
    <source>
        <dbReference type="Google" id="ProtNLM"/>
    </source>
</evidence>
<evidence type="ECO:0000313" key="2">
    <source>
        <dbReference type="EMBL" id="OXA39438.1"/>
    </source>
</evidence>
<protein>
    <recommendedName>
        <fullName evidence="4">Odorant receptor</fullName>
    </recommendedName>
</protein>
<evidence type="ECO:0000313" key="3">
    <source>
        <dbReference type="Proteomes" id="UP000198287"/>
    </source>
</evidence>
<organism evidence="2 3">
    <name type="scientific">Folsomia candida</name>
    <name type="common">Springtail</name>
    <dbReference type="NCBI Taxonomy" id="158441"/>
    <lineage>
        <taxon>Eukaryota</taxon>
        <taxon>Metazoa</taxon>
        <taxon>Ecdysozoa</taxon>
        <taxon>Arthropoda</taxon>
        <taxon>Hexapoda</taxon>
        <taxon>Collembola</taxon>
        <taxon>Entomobryomorpha</taxon>
        <taxon>Isotomoidea</taxon>
        <taxon>Isotomidae</taxon>
        <taxon>Proisotominae</taxon>
        <taxon>Folsomia</taxon>
    </lineage>
</organism>
<keyword evidence="1" id="KW-1133">Transmembrane helix</keyword>
<feature type="transmembrane region" description="Helical" evidence="1">
    <location>
        <begin position="71"/>
        <end position="95"/>
    </location>
</feature>
<gene>
    <name evidence="2" type="ORF">Fcan01_25746</name>
</gene>
<keyword evidence="1" id="KW-0812">Transmembrane</keyword>
<evidence type="ECO:0000256" key="1">
    <source>
        <dbReference type="SAM" id="Phobius"/>
    </source>
</evidence>